<dbReference type="OrthoDB" id="199599at2759"/>
<feature type="non-terminal residue" evidence="7">
    <location>
        <position position="165"/>
    </location>
</feature>
<dbReference type="PANTHER" id="PTHR34187">
    <property type="entry name" value="FGR18P"/>
    <property type="match status" value="1"/>
</dbReference>
<comment type="caution">
    <text evidence="7">The sequence shown here is derived from an EMBL/GenBank/DDBJ whole genome shotgun (WGS) entry which is preliminary data.</text>
</comment>
<dbReference type="Pfam" id="PF02656">
    <property type="entry name" value="DUF202"/>
    <property type="match status" value="1"/>
</dbReference>
<evidence type="ECO:0000256" key="1">
    <source>
        <dbReference type="ARBA" id="ARBA00004127"/>
    </source>
</evidence>
<keyword evidence="2 5" id="KW-0812">Transmembrane</keyword>
<dbReference type="AlphaFoldDB" id="A0A9P4H3N6"/>
<dbReference type="GO" id="GO:0012505">
    <property type="term" value="C:endomembrane system"/>
    <property type="evidence" value="ECO:0007669"/>
    <property type="project" value="UniProtKB-SubCell"/>
</dbReference>
<dbReference type="Proteomes" id="UP000799777">
    <property type="component" value="Unassembled WGS sequence"/>
</dbReference>
<keyword evidence="3 5" id="KW-1133">Transmembrane helix</keyword>
<evidence type="ECO:0000256" key="5">
    <source>
        <dbReference type="SAM" id="Phobius"/>
    </source>
</evidence>
<feature type="non-terminal residue" evidence="7">
    <location>
        <position position="1"/>
    </location>
</feature>
<name>A0A9P4H3N6_9PLEO</name>
<comment type="subcellular location">
    <subcellularLocation>
        <location evidence="1">Endomembrane system</location>
        <topology evidence="1">Multi-pass membrane protein</topology>
    </subcellularLocation>
</comment>
<dbReference type="PANTHER" id="PTHR34187:SF1">
    <property type="entry name" value="DUF202 DOMAIN-CONTAINING PROTEIN"/>
    <property type="match status" value="1"/>
</dbReference>
<evidence type="ECO:0000313" key="7">
    <source>
        <dbReference type="EMBL" id="KAF2026525.1"/>
    </source>
</evidence>
<organism evidence="7 8">
    <name type="scientific">Setomelanomma holmii</name>
    <dbReference type="NCBI Taxonomy" id="210430"/>
    <lineage>
        <taxon>Eukaryota</taxon>
        <taxon>Fungi</taxon>
        <taxon>Dikarya</taxon>
        <taxon>Ascomycota</taxon>
        <taxon>Pezizomycotina</taxon>
        <taxon>Dothideomycetes</taxon>
        <taxon>Pleosporomycetidae</taxon>
        <taxon>Pleosporales</taxon>
        <taxon>Pleosporineae</taxon>
        <taxon>Phaeosphaeriaceae</taxon>
        <taxon>Setomelanomma</taxon>
    </lineage>
</organism>
<gene>
    <name evidence="7" type="ORF">EK21DRAFT_26013</name>
</gene>
<feature type="transmembrane region" description="Helical" evidence="5">
    <location>
        <begin position="135"/>
        <end position="156"/>
    </location>
</feature>
<proteinExistence type="predicted"/>
<keyword evidence="4 5" id="KW-0472">Membrane</keyword>
<evidence type="ECO:0000259" key="6">
    <source>
        <dbReference type="Pfam" id="PF02656"/>
    </source>
</evidence>
<evidence type="ECO:0000313" key="8">
    <source>
        <dbReference type="Proteomes" id="UP000799777"/>
    </source>
</evidence>
<dbReference type="InterPro" id="IPR003807">
    <property type="entry name" value="DUF202"/>
</dbReference>
<keyword evidence="8" id="KW-1185">Reference proteome</keyword>
<evidence type="ECO:0000256" key="4">
    <source>
        <dbReference type="ARBA" id="ARBA00023136"/>
    </source>
</evidence>
<evidence type="ECO:0000256" key="3">
    <source>
        <dbReference type="ARBA" id="ARBA00022989"/>
    </source>
</evidence>
<reference evidence="7" key="1">
    <citation type="journal article" date="2020" name="Stud. Mycol.">
        <title>101 Dothideomycetes genomes: a test case for predicting lifestyles and emergence of pathogens.</title>
        <authorList>
            <person name="Haridas S."/>
            <person name="Albert R."/>
            <person name="Binder M."/>
            <person name="Bloem J."/>
            <person name="Labutti K."/>
            <person name="Salamov A."/>
            <person name="Andreopoulos B."/>
            <person name="Baker S."/>
            <person name="Barry K."/>
            <person name="Bills G."/>
            <person name="Bluhm B."/>
            <person name="Cannon C."/>
            <person name="Castanera R."/>
            <person name="Culley D."/>
            <person name="Daum C."/>
            <person name="Ezra D."/>
            <person name="Gonzalez J."/>
            <person name="Henrissat B."/>
            <person name="Kuo A."/>
            <person name="Liang C."/>
            <person name="Lipzen A."/>
            <person name="Lutzoni F."/>
            <person name="Magnuson J."/>
            <person name="Mondo S."/>
            <person name="Nolan M."/>
            <person name="Ohm R."/>
            <person name="Pangilinan J."/>
            <person name="Park H.-J."/>
            <person name="Ramirez L."/>
            <person name="Alfaro M."/>
            <person name="Sun H."/>
            <person name="Tritt A."/>
            <person name="Yoshinaga Y."/>
            <person name="Zwiers L.-H."/>
            <person name="Turgeon B."/>
            <person name="Goodwin S."/>
            <person name="Spatafora J."/>
            <person name="Crous P."/>
            <person name="Grigoriev I."/>
        </authorList>
    </citation>
    <scope>NUCLEOTIDE SEQUENCE</scope>
    <source>
        <strain evidence="7">CBS 110217</strain>
    </source>
</reference>
<feature type="domain" description="DUF202" evidence="6">
    <location>
        <begin position="46"/>
        <end position="121"/>
    </location>
</feature>
<feature type="transmembrane region" description="Helical" evidence="5">
    <location>
        <begin position="55"/>
        <end position="76"/>
    </location>
</feature>
<dbReference type="EMBL" id="ML978242">
    <property type="protein sequence ID" value="KAF2026525.1"/>
    <property type="molecule type" value="Genomic_DNA"/>
</dbReference>
<evidence type="ECO:0000256" key="2">
    <source>
        <dbReference type="ARBA" id="ARBA00022692"/>
    </source>
</evidence>
<protein>
    <recommendedName>
        <fullName evidence="6">DUF202 domain-containing protein</fullName>
    </recommendedName>
</protein>
<dbReference type="InterPro" id="IPR052053">
    <property type="entry name" value="IM_YidH-like"/>
</dbReference>
<accession>A0A9P4H3N6</accession>
<sequence length="165" mass="18180">QQDIPGASEVGGLSVRSSQREPRWNNAIARFWRQHISITIDEGAHRDHLALERTFLGYLRTSLVLVMTGVSISQLFRLQRTSHPDPHFGFYVIGLPLSVTFIGMAILVLLVGAFRFWKLQNALVRGKACAGGWEVLVVMGLSALLLLATFALILGVNVDKALDEG</sequence>
<feature type="transmembrane region" description="Helical" evidence="5">
    <location>
        <begin position="88"/>
        <end position="114"/>
    </location>
</feature>